<evidence type="ECO:0000313" key="2">
    <source>
        <dbReference type="Proteomes" id="UP000076584"/>
    </source>
</evidence>
<sequence>MYMTGALLRNPGNHHLLLSALKQHGRKRRLEHAAPEIWTGHRPAAMIPLAEAFYRSLIRRIWGALR</sequence>
<proteinExistence type="predicted"/>
<keyword evidence="2" id="KW-1185">Reference proteome</keyword>
<protein>
    <submittedName>
        <fullName evidence="1">Uncharacterized protein</fullName>
    </submittedName>
</protein>
<accession>A0A167BJM8</accession>
<organism evidence="1 2">
    <name type="scientific">Colletotrichum incanum</name>
    <name type="common">Soybean anthracnose fungus</name>
    <dbReference type="NCBI Taxonomy" id="1573173"/>
    <lineage>
        <taxon>Eukaryota</taxon>
        <taxon>Fungi</taxon>
        <taxon>Dikarya</taxon>
        <taxon>Ascomycota</taxon>
        <taxon>Pezizomycotina</taxon>
        <taxon>Sordariomycetes</taxon>
        <taxon>Hypocreomycetidae</taxon>
        <taxon>Glomerellales</taxon>
        <taxon>Glomerellaceae</taxon>
        <taxon>Colletotrichum</taxon>
        <taxon>Colletotrichum spaethianum species complex</taxon>
    </lineage>
</organism>
<name>A0A167BJM8_COLIC</name>
<dbReference type="AlphaFoldDB" id="A0A167BJM8"/>
<comment type="caution">
    <text evidence="1">The sequence shown here is derived from an EMBL/GenBank/DDBJ whole genome shotgun (WGS) entry which is preliminary data.</text>
</comment>
<dbReference type="EMBL" id="LFIW01001670">
    <property type="protein sequence ID" value="KZL81414.1"/>
    <property type="molecule type" value="Genomic_DNA"/>
</dbReference>
<reference evidence="1 2" key="1">
    <citation type="submission" date="2015-06" db="EMBL/GenBank/DDBJ databases">
        <title>Survival trade-offs in plant roots during colonization by closely related pathogenic and mutualistic fungi.</title>
        <authorList>
            <person name="Hacquard S."/>
            <person name="Kracher B."/>
            <person name="Hiruma K."/>
            <person name="Weinman A."/>
            <person name="Muench P."/>
            <person name="Garrido Oter R."/>
            <person name="Ver Loren van Themaat E."/>
            <person name="Dallerey J.-F."/>
            <person name="Damm U."/>
            <person name="Henrissat B."/>
            <person name="Lespinet O."/>
            <person name="Thon M."/>
            <person name="Kemen E."/>
            <person name="McHardy A.C."/>
            <person name="Schulze-Lefert P."/>
            <person name="O'Connell R.J."/>
        </authorList>
    </citation>
    <scope>NUCLEOTIDE SEQUENCE [LARGE SCALE GENOMIC DNA]</scope>
    <source>
        <strain evidence="1 2">MAFF 238704</strain>
    </source>
</reference>
<evidence type="ECO:0000313" key="1">
    <source>
        <dbReference type="EMBL" id="KZL81414.1"/>
    </source>
</evidence>
<gene>
    <name evidence="1" type="ORF">CI238_00432</name>
</gene>
<dbReference type="Proteomes" id="UP000076584">
    <property type="component" value="Unassembled WGS sequence"/>
</dbReference>